<dbReference type="EMBL" id="CAKOGL010000027">
    <property type="protein sequence ID" value="CAH2104389.1"/>
    <property type="molecule type" value="Genomic_DNA"/>
</dbReference>
<evidence type="ECO:0000313" key="3">
    <source>
        <dbReference type="Proteomes" id="UP001153954"/>
    </source>
</evidence>
<accession>A0AAU9UXN4</accession>
<feature type="region of interest" description="Disordered" evidence="1">
    <location>
        <begin position="58"/>
        <end position="79"/>
    </location>
</feature>
<name>A0AAU9UXN4_EUPED</name>
<dbReference type="AlphaFoldDB" id="A0AAU9UXN4"/>
<proteinExistence type="predicted"/>
<evidence type="ECO:0000313" key="2">
    <source>
        <dbReference type="EMBL" id="CAH2104389.1"/>
    </source>
</evidence>
<keyword evidence="3" id="KW-1185">Reference proteome</keyword>
<dbReference type="Proteomes" id="UP001153954">
    <property type="component" value="Unassembled WGS sequence"/>
</dbReference>
<sequence>MQKQPFTSCSRNTNIEKRASLDIALTKPDDVELFYTASLHFLKQRLNEKKVVISAESNQTTQCKQSSENPQTSTTTPGLKSLSMHQILPYPKSKRESFLARVMNSFRKYRKYNDIAENRTDDIEMLNTISNYKFQHCERFSQVYSSHLKAISEEASKQGTDKDMQILQNLRQYSKRVDR</sequence>
<organism evidence="2 3">
    <name type="scientific">Euphydryas editha</name>
    <name type="common">Edith's checkerspot</name>
    <dbReference type="NCBI Taxonomy" id="104508"/>
    <lineage>
        <taxon>Eukaryota</taxon>
        <taxon>Metazoa</taxon>
        <taxon>Ecdysozoa</taxon>
        <taxon>Arthropoda</taxon>
        <taxon>Hexapoda</taxon>
        <taxon>Insecta</taxon>
        <taxon>Pterygota</taxon>
        <taxon>Neoptera</taxon>
        <taxon>Endopterygota</taxon>
        <taxon>Lepidoptera</taxon>
        <taxon>Glossata</taxon>
        <taxon>Ditrysia</taxon>
        <taxon>Papilionoidea</taxon>
        <taxon>Nymphalidae</taxon>
        <taxon>Nymphalinae</taxon>
        <taxon>Euphydryas</taxon>
    </lineage>
</organism>
<gene>
    <name evidence="2" type="ORF">EEDITHA_LOCUS18769</name>
</gene>
<evidence type="ECO:0000256" key="1">
    <source>
        <dbReference type="SAM" id="MobiDB-lite"/>
    </source>
</evidence>
<protein>
    <submittedName>
        <fullName evidence="2">Uncharacterized protein</fullName>
    </submittedName>
</protein>
<reference evidence="2" key="1">
    <citation type="submission" date="2022-03" db="EMBL/GenBank/DDBJ databases">
        <authorList>
            <person name="Tunstrom K."/>
        </authorList>
    </citation>
    <scope>NUCLEOTIDE SEQUENCE</scope>
</reference>
<comment type="caution">
    <text evidence="2">The sequence shown here is derived from an EMBL/GenBank/DDBJ whole genome shotgun (WGS) entry which is preliminary data.</text>
</comment>
<feature type="compositionally biased region" description="Polar residues" evidence="1">
    <location>
        <begin position="58"/>
        <end position="78"/>
    </location>
</feature>